<gene>
    <name evidence="10" type="ORF">TCIL3000_0_07930</name>
</gene>
<evidence type="ECO:0000256" key="3">
    <source>
        <dbReference type="ARBA" id="ARBA00022475"/>
    </source>
</evidence>
<evidence type="ECO:0000313" key="10">
    <source>
        <dbReference type="EMBL" id="CCD15782.1"/>
    </source>
</evidence>
<dbReference type="Pfam" id="PF13206">
    <property type="entry name" value="VSG_B"/>
    <property type="match status" value="1"/>
</dbReference>
<comment type="function">
    <text evidence="1">VSG forms a coat on the surface of the parasite. The trypanosome evades the immune response of the host by expressing a series of antigenically distinct VSGs from an estimated 1000 VSG genes.</text>
</comment>
<reference evidence="11" key="1">
    <citation type="submission" date="2011-07" db="EMBL/GenBank/DDBJ databases">
        <title>Divergent evolution of antigenic variation in African trypanosomes.</title>
        <authorList>
            <person name="Jackson A.P."/>
            <person name="Berry A."/>
            <person name="Allison H.C."/>
            <person name="Burton P."/>
            <person name="Anderson J."/>
            <person name="Aslett M."/>
            <person name="Brown R."/>
            <person name="Corton N."/>
            <person name="Harris D."/>
            <person name="Hauser H."/>
            <person name="Gamble J."/>
            <person name="Gilderthorp R."/>
            <person name="McQuillan J."/>
            <person name="Quail M.A."/>
            <person name="Sanders M."/>
            <person name="Van Tonder A."/>
            <person name="Ginger M.L."/>
            <person name="Donelson J.E."/>
            <person name="Field M.C."/>
            <person name="Barry J.D."/>
            <person name="Berriman M."/>
            <person name="Hertz-Fowler C."/>
        </authorList>
    </citation>
    <scope>NUCLEOTIDE SEQUENCE [LARGE SCALE GENOMIC DNA]</scope>
    <source>
        <strain evidence="11">IL3000</strain>
    </source>
</reference>
<name>F9WER6_TRYCI</name>
<feature type="domain" description="Trypanosome variant surface glycoprotein B-type N-terminal" evidence="9">
    <location>
        <begin position="119"/>
        <end position="416"/>
    </location>
</feature>
<keyword evidence="3" id="KW-1003">Cell membrane</keyword>
<evidence type="ECO:0000256" key="5">
    <source>
        <dbReference type="ARBA" id="ARBA00022729"/>
    </source>
</evidence>
<evidence type="ECO:0000259" key="9">
    <source>
        <dbReference type="Pfam" id="PF13206"/>
    </source>
</evidence>
<dbReference type="EMBL" id="CAEQ01002056">
    <property type="protein sequence ID" value="CCD15782.1"/>
    <property type="molecule type" value="Genomic_DNA"/>
</dbReference>
<evidence type="ECO:0000256" key="8">
    <source>
        <dbReference type="ARBA" id="ARBA00023288"/>
    </source>
</evidence>
<organism evidence="10 11">
    <name type="scientific">Trypanosoma congolense (strain IL3000)</name>
    <dbReference type="NCBI Taxonomy" id="1068625"/>
    <lineage>
        <taxon>Eukaryota</taxon>
        <taxon>Discoba</taxon>
        <taxon>Euglenozoa</taxon>
        <taxon>Kinetoplastea</taxon>
        <taxon>Metakinetoplastina</taxon>
        <taxon>Trypanosomatida</taxon>
        <taxon>Trypanosomatidae</taxon>
        <taxon>Trypanosoma</taxon>
        <taxon>Nannomonas</taxon>
    </lineage>
</organism>
<keyword evidence="7" id="KW-0325">Glycoprotein</keyword>
<dbReference type="GO" id="GO:0005886">
    <property type="term" value="C:plasma membrane"/>
    <property type="evidence" value="ECO:0007669"/>
    <property type="project" value="UniProtKB-SubCell"/>
</dbReference>
<dbReference type="InterPro" id="IPR025932">
    <property type="entry name" value="Trypano_VSG_B_N_dom"/>
</dbReference>
<dbReference type="VEuPathDB" id="TriTrypDB:TcIL3000_0_07930"/>
<keyword evidence="5" id="KW-0732">Signal</keyword>
<dbReference type="AlphaFoldDB" id="F9WER6"/>
<keyword evidence="4" id="KW-0336">GPI-anchor</keyword>
<comment type="subcellular location">
    <subcellularLocation>
        <location evidence="2">Cell membrane</location>
        <topology evidence="2">Lipid-anchor</topology>
        <topology evidence="2">GPI-anchor</topology>
    </subcellularLocation>
</comment>
<reference evidence="10 11" key="2">
    <citation type="journal article" date="2012" name="Proc. Natl. Acad. Sci. U.S.A.">
        <title>Antigenic diversity is generated by distinct evolutionary mechanisms in African trypanosome species.</title>
        <authorList>
            <person name="Jackson A.P."/>
            <person name="Berry A."/>
            <person name="Aslett M."/>
            <person name="Allison H.C."/>
            <person name="Burton P."/>
            <person name="Vavrova-Anderson J."/>
            <person name="Brown R."/>
            <person name="Browne H."/>
            <person name="Corton N."/>
            <person name="Hauser H."/>
            <person name="Gamble J."/>
            <person name="Gilderthorp R."/>
            <person name="Marcello L."/>
            <person name="McQuillan J."/>
            <person name="Otto T.D."/>
            <person name="Quail M.A."/>
            <person name="Sanders M.J."/>
            <person name="van Tonder A."/>
            <person name="Ginger M.L."/>
            <person name="Field M.C."/>
            <person name="Barry J.D."/>
            <person name="Hertz-Fowler C."/>
            <person name="Berriman M."/>
        </authorList>
    </citation>
    <scope>NUCLEOTIDE SEQUENCE [LARGE SCALE GENOMIC DNA]</scope>
    <source>
        <strain evidence="10 11">IL3000</strain>
    </source>
</reference>
<evidence type="ECO:0000256" key="6">
    <source>
        <dbReference type="ARBA" id="ARBA00023136"/>
    </source>
</evidence>
<keyword evidence="11" id="KW-1185">Reference proteome</keyword>
<evidence type="ECO:0000256" key="7">
    <source>
        <dbReference type="ARBA" id="ARBA00023180"/>
    </source>
</evidence>
<evidence type="ECO:0000256" key="1">
    <source>
        <dbReference type="ARBA" id="ARBA00002523"/>
    </source>
</evidence>
<accession>F9WER6</accession>
<dbReference type="OMA" id="ANSHIYE"/>
<protein>
    <submittedName>
        <fullName evidence="10">Variant surface glycoprotein</fullName>
    </submittedName>
</protein>
<dbReference type="GO" id="GO:0098552">
    <property type="term" value="C:side of membrane"/>
    <property type="evidence" value="ECO:0007669"/>
    <property type="project" value="UniProtKB-KW"/>
</dbReference>
<evidence type="ECO:0000313" key="11">
    <source>
        <dbReference type="Proteomes" id="UP000000702"/>
    </source>
</evidence>
<evidence type="ECO:0000256" key="4">
    <source>
        <dbReference type="ARBA" id="ARBA00022622"/>
    </source>
</evidence>
<evidence type="ECO:0000256" key="2">
    <source>
        <dbReference type="ARBA" id="ARBA00004609"/>
    </source>
</evidence>
<keyword evidence="8" id="KW-0449">Lipoprotein</keyword>
<dbReference type="Proteomes" id="UP000000702">
    <property type="component" value="Unassembled WGS sequence"/>
</dbReference>
<keyword evidence="6" id="KW-0472">Membrane</keyword>
<sequence>MRGSTNAYNTLLVHTGFLFLVVHTKGCKVMVTDVVEAFLLYAAVVLHGVAQLQSHNKEEFRVMCKLLSLHEKGIPPPQFENVEKENEIIEEMEFLERATGPDVSNFESSVWKMKKFLKEHPPPEGEEARKVANEKIRQLLQKAEDVKKRSDQNRKSAIGPWETAQLKVLQAVYGEQAKNLTKYLDTHVNFTSNTEDIFESNTTANYSCGADIAESSNGKTVGKTLINDIFCLCVGECNWGNPCHDDIGSPNKASYKRTKKSFNCSTDTNKGEWTKIKYKAGSKTALSFSESWEAIKKSCDDVLRLEKFDIEINATLTEFEKLLHGGKSGSGRMILGYKFNHTEISYKCIGNVSQLRSWEHSLGYQPPSEHQTCVDYTHTLKTIKDIPWRKKIREAMNYTTEMEYIVAEEQTYLAELIKLKNSAWMAYNKEKDEEFYEIENYDYNKEEFADFPKTHLLFYTLMYFIFAP</sequence>
<comment type="caution">
    <text evidence="10">The sequence shown here is derived from an EMBL/GenBank/DDBJ whole genome shotgun (WGS) entry which is preliminary data.</text>
</comment>
<proteinExistence type="predicted"/>